<dbReference type="Pfam" id="PF08206">
    <property type="entry name" value="OB_RNB"/>
    <property type="match status" value="1"/>
</dbReference>
<dbReference type="NCBIfam" id="TIGR00358">
    <property type="entry name" value="3_prime_RNase"/>
    <property type="match status" value="1"/>
</dbReference>
<dbReference type="PANTHER" id="PTHR23355:SF9">
    <property type="entry name" value="DIS3-LIKE EXONUCLEASE 2"/>
    <property type="match status" value="1"/>
</dbReference>
<comment type="catalytic activity">
    <reaction evidence="1">
        <text>Exonucleolytic cleavage in the 3'- to 5'-direction to yield nucleoside 5'-phosphates.</text>
        <dbReference type="EC" id="3.1.13.1"/>
    </reaction>
</comment>
<dbReference type="InterPro" id="IPR011129">
    <property type="entry name" value="CSD"/>
</dbReference>
<dbReference type="GO" id="GO:0008859">
    <property type="term" value="F:exoribonuclease II activity"/>
    <property type="evidence" value="ECO:0007669"/>
    <property type="project" value="UniProtKB-EC"/>
</dbReference>
<evidence type="ECO:0000256" key="9">
    <source>
        <dbReference type="SAM" id="MobiDB-lite"/>
    </source>
</evidence>
<dbReference type="SMART" id="SM00357">
    <property type="entry name" value="CSP"/>
    <property type="match status" value="2"/>
</dbReference>
<evidence type="ECO:0000256" key="7">
    <source>
        <dbReference type="ARBA" id="ARBA00022839"/>
    </source>
</evidence>
<keyword evidence="4" id="KW-0963">Cytoplasm</keyword>
<keyword evidence="6" id="KW-0378">Hydrolase</keyword>
<dbReference type="Pfam" id="PF17876">
    <property type="entry name" value="CSD2"/>
    <property type="match status" value="1"/>
</dbReference>
<dbReference type="AlphaFoldDB" id="A0A3B1A3X3"/>
<organism evidence="11">
    <name type="scientific">hydrothermal vent metagenome</name>
    <dbReference type="NCBI Taxonomy" id="652676"/>
    <lineage>
        <taxon>unclassified sequences</taxon>
        <taxon>metagenomes</taxon>
        <taxon>ecological metagenomes</taxon>
    </lineage>
</organism>
<dbReference type="InterPro" id="IPR004476">
    <property type="entry name" value="RNase_II/RNase_R"/>
</dbReference>
<evidence type="ECO:0000256" key="1">
    <source>
        <dbReference type="ARBA" id="ARBA00001849"/>
    </source>
</evidence>
<feature type="compositionally biased region" description="Basic residues" evidence="9">
    <location>
        <begin position="755"/>
        <end position="766"/>
    </location>
</feature>
<accession>A0A3B1A3X3</accession>
<keyword evidence="8" id="KW-0694">RNA-binding</keyword>
<dbReference type="NCBIfam" id="TIGR02063">
    <property type="entry name" value="RNase_R"/>
    <property type="match status" value="1"/>
</dbReference>
<dbReference type="SUPFAM" id="SSF50249">
    <property type="entry name" value="Nucleic acid-binding proteins"/>
    <property type="match status" value="4"/>
</dbReference>
<dbReference type="PANTHER" id="PTHR23355">
    <property type="entry name" value="RIBONUCLEASE"/>
    <property type="match status" value="1"/>
</dbReference>
<dbReference type="InterPro" id="IPR003029">
    <property type="entry name" value="S1_domain"/>
</dbReference>
<dbReference type="Pfam" id="PF00773">
    <property type="entry name" value="RNB"/>
    <property type="match status" value="1"/>
</dbReference>
<evidence type="ECO:0000256" key="3">
    <source>
        <dbReference type="ARBA" id="ARBA00012163"/>
    </source>
</evidence>
<dbReference type="CDD" id="cd04471">
    <property type="entry name" value="S1_RNase_R"/>
    <property type="match status" value="1"/>
</dbReference>
<keyword evidence="7" id="KW-0269">Exonuclease</keyword>
<feature type="compositionally biased region" description="Basic and acidic residues" evidence="9">
    <location>
        <begin position="731"/>
        <end position="754"/>
    </location>
</feature>
<evidence type="ECO:0000313" key="11">
    <source>
        <dbReference type="EMBL" id="VAW98761.1"/>
    </source>
</evidence>
<evidence type="ECO:0000256" key="4">
    <source>
        <dbReference type="ARBA" id="ARBA00022490"/>
    </source>
</evidence>
<dbReference type="GO" id="GO:0005829">
    <property type="term" value="C:cytosol"/>
    <property type="evidence" value="ECO:0007669"/>
    <property type="project" value="TreeGrafter"/>
</dbReference>
<dbReference type="InterPro" id="IPR012340">
    <property type="entry name" value="NA-bd_OB-fold"/>
</dbReference>
<dbReference type="InterPro" id="IPR001900">
    <property type="entry name" value="RNase_II/R"/>
</dbReference>
<sequence length="766" mass="87753">MVKQKNRNKPDPHAVREANKYEHPIPSREYIIKEIEKADVPVNMNRLIDLLDISNRRDIESLRRRIRAMERDGQILRNRRGAYCLLNKMDLEQGVVSAHKDGFGFLIPEQGEKDLFLSAKEMRAVLHGDRVIARVIGEDRRGRLEGAIVEILERKTTRVVGRYTHSDSGVGFVTPDNKRFTQNVIVPEEQLYGAVDGQIVVVQILEYPTKFRQAVGRVIEILGEHLDEGLEIDVAIRSHGLRQEWSHMVEIETEHLTADVPESAKKGRVDLRDTALVTIDGEDARDFDDAVYCEPNKNGGWRLFVAIADVSTYVKTKTGLDAEARERGTSVYFPERVIPMLPEVLSNGLCSLNPKVDRLCMVCEMNISSDGEMNNYKFYQAVMRSHERFTYTDVAAILVDKNAELIQQHEKLVPHLESLYALYKVLKVSRQLRGAIDFETTETKIQFASNRKIEQIVPVYRNEAHCLIEECMLAANVAAASFLNNNKIPTLYRNHKGPGVEKLNDVRSFLKELGLELTGGKDPEPADYAKLLKSISGRVDQRLIQTVMLRSLSQAVYDNKNIGHFGLAFESYAHFTSPIRRYPDLMVHRAIKHIVDGKNPEKFYLNAMQMHELGMHCSAAERKADEASWDVIDWLKCEFMQEHVGEEFTGIITGVTGFGLFVELEDIFVEGLVHVTALGNDYYKFDSVHHRMIGEHSNRIFRLADKAQIRVVRVNLDERQIDFELVDKDDLPDSRTRLKDKNKNKNKKNKDNKPKPNKRKKNRKRK</sequence>
<protein>
    <recommendedName>
        <fullName evidence="3">exoribonuclease II</fullName>
        <ecNumber evidence="3">3.1.13.1</ecNumber>
    </recommendedName>
</protein>
<dbReference type="SMART" id="SM00955">
    <property type="entry name" value="RNB"/>
    <property type="match status" value="1"/>
</dbReference>
<proteinExistence type="inferred from homology"/>
<dbReference type="GO" id="GO:0006402">
    <property type="term" value="P:mRNA catabolic process"/>
    <property type="evidence" value="ECO:0007669"/>
    <property type="project" value="TreeGrafter"/>
</dbReference>
<feature type="region of interest" description="Disordered" evidence="9">
    <location>
        <begin position="731"/>
        <end position="766"/>
    </location>
</feature>
<feature type="domain" description="S1 motif" evidence="10">
    <location>
        <begin position="645"/>
        <end position="726"/>
    </location>
</feature>
<evidence type="ECO:0000256" key="2">
    <source>
        <dbReference type="ARBA" id="ARBA00004496"/>
    </source>
</evidence>
<dbReference type="Pfam" id="PF08461">
    <property type="entry name" value="WHD_RNase_R"/>
    <property type="match status" value="1"/>
</dbReference>
<dbReference type="InterPro" id="IPR013668">
    <property type="entry name" value="RNase_R_HTH_12"/>
</dbReference>
<dbReference type="Pfam" id="PF00575">
    <property type="entry name" value="S1"/>
    <property type="match status" value="1"/>
</dbReference>
<dbReference type="FunFam" id="2.40.50.140:FF:000213">
    <property type="entry name" value="Ribonuclease R"/>
    <property type="match status" value="1"/>
</dbReference>
<evidence type="ECO:0000256" key="5">
    <source>
        <dbReference type="ARBA" id="ARBA00022722"/>
    </source>
</evidence>
<dbReference type="PROSITE" id="PS50126">
    <property type="entry name" value="S1"/>
    <property type="match status" value="1"/>
</dbReference>
<dbReference type="EMBL" id="UOFS01000039">
    <property type="protein sequence ID" value="VAW98761.1"/>
    <property type="molecule type" value="Genomic_DNA"/>
</dbReference>
<reference evidence="11" key="1">
    <citation type="submission" date="2018-06" db="EMBL/GenBank/DDBJ databases">
        <authorList>
            <person name="Zhirakovskaya E."/>
        </authorList>
    </citation>
    <scope>NUCLEOTIDE SEQUENCE</scope>
</reference>
<dbReference type="NCBIfam" id="NF008648">
    <property type="entry name" value="PRK11642.1"/>
    <property type="match status" value="1"/>
</dbReference>
<feature type="region of interest" description="Disordered" evidence="9">
    <location>
        <begin position="1"/>
        <end position="20"/>
    </location>
</feature>
<dbReference type="EC" id="3.1.13.1" evidence="3"/>
<dbReference type="InterPro" id="IPR040476">
    <property type="entry name" value="CSD2"/>
</dbReference>
<dbReference type="InterPro" id="IPR013223">
    <property type="entry name" value="RNase_B_OB_dom"/>
</dbReference>
<dbReference type="InterPro" id="IPR011805">
    <property type="entry name" value="RNase_R"/>
</dbReference>
<dbReference type="HAMAP" id="MF_01895">
    <property type="entry name" value="RNase_R"/>
    <property type="match status" value="1"/>
</dbReference>
<dbReference type="GO" id="GO:0003723">
    <property type="term" value="F:RNA binding"/>
    <property type="evidence" value="ECO:0007669"/>
    <property type="project" value="UniProtKB-KW"/>
</dbReference>
<evidence type="ECO:0000259" key="10">
    <source>
        <dbReference type="PROSITE" id="PS50126"/>
    </source>
</evidence>
<dbReference type="PROSITE" id="PS01175">
    <property type="entry name" value="RIBONUCLEASE_II"/>
    <property type="match status" value="1"/>
</dbReference>
<evidence type="ECO:0000256" key="8">
    <source>
        <dbReference type="ARBA" id="ARBA00022884"/>
    </source>
</evidence>
<gene>
    <name evidence="11" type="ORF">MNBD_GAMMA22-1320</name>
</gene>
<feature type="compositionally biased region" description="Basic and acidic residues" evidence="9">
    <location>
        <begin position="8"/>
        <end position="20"/>
    </location>
</feature>
<dbReference type="InterPro" id="IPR050180">
    <property type="entry name" value="RNR_Ribonuclease"/>
</dbReference>
<dbReference type="InterPro" id="IPR022966">
    <property type="entry name" value="RNase_II/R_CS"/>
</dbReference>
<evidence type="ECO:0000256" key="6">
    <source>
        <dbReference type="ARBA" id="ARBA00022801"/>
    </source>
</evidence>
<dbReference type="SMART" id="SM00316">
    <property type="entry name" value="S1"/>
    <property type="match status" value="1"/>
</dbReference>
<dbReference type="Gene3D" id="2.40.50.140">
    <property type="entry name" value="Nucleic acid-binding proteins"/>
    <property type="match status" value="3"/>
</dbReference>
<name>A0A3B1A3X3_9ZZZZ</name>
<keyword evidence="5" id="KW-0540">Nuclease</keyword>
<comment type="subcellular location">
    <subcellularLocation>
        <location evidence="2">Cytoplasm</location>
    </subcellularLocation>
</comment>